<accession>X6LAR7</accession>
<comment type="caution">
    <text evidence="1">The sequence shown here is derived from an EMBL/GenBank/DDBJ whole genome shotgun (WGS) entry which is preliminary data.</text>
</comment>
<dbReference type="AlphaFoldDB" id="X6LAR7"/>
<feature type="non-terminal residue" evidence="1">
    <location>
        <position position="1"/>
    </location>
</feature>
<keyword evidence="2" id="KW-1185">Reference proteome</keyword>
<organism evidence="1 2">
    <name type="scientific">Reticulomyxa filosa</name>
    <dbReference type="NCBI Taxonomy" id="46433"/>
    <lineage>
        <taxon>Eukaryota</taxon>
        <taxon>Sar</taxon>
        <taxon>Rhizaria</taxon>
        <taxon>Retaria</taxon>
        <taxon>Foraminifera</taxon>
        <taxon>Monothalamids</taxon>
        <taxon>Reticulomyxidae</taxon>
        <taxon>Reticulomyxa</taxon>
    </lineage>
</organism>
<protein>
    <submittedName>
        <fullName evidence="1">Uncharacterized protein</fullName>
    </submittedName>
</protein>
<name>X6LAR7_RETFI</name>
<sequence>ANTSILCMLDTRNKQRRSKMTSNNDMDVDTKHRSSTFQVVLHSSSMQQNEEKKIDESCKFDDNSCLEISGHFAVDVNEQQLTQLAHNFNDVKDGQIEQKENQDGKYIVRQPRTKKKQCESNAEIIGRLSKTKDVVKILKDNDIQIGYSMVKVEPFDKGKSRQKSHFKQCRKCYRLNHIVRIGKSRSGKMPTRMTQATQMCIMSKAAPKRCIAMYDSYQIDKE</sequence>
<proteinExistence type="predicted"/>
<reference evidence="1 2" key="1">
    <citation type="journal article" date="2013" name="Curr. Biol.">
        <title>The Genome of the Foraminiferan Reticulomyxa filosa.</title>
        <authorList>
            <person name="Glockner G."/>
            <person name="Hulsmann N."/>
            <person name="Schleicher M."/>
            <person name="Noegel A.A."/>
            <person name="Eichinger L."/>
            <person name="Gallinger C."/>
            <person name="Pawlowski J."/>
            <person name="Sierra R."/>
            <person name="Euteneuer U."/>
            <person name="Pillet L."/>
            <person name="Moustafa A."/>
            <person name="Platzer M."/>
            <person name="Groth M."/>
            <person name="Szafranski K."/>
            <person name="Schliwa M."/>
        </authorList>
    </citation>
    <scope>NUCLEOTIDE SEQUENCE [LARGE SCALE GENOMIC DNA]</scope>
</reference>
<evidence type="ECO:0000313" key="2">
    <source>
        <dbReference type="Proteomes" id="UP000023152"/>
    </source>
</evidence>
<evidence type="ECO:0000313" key="1">
    <source>
        <dbReference type="EMBL" id="ETN98430.1"/>
    </source>
</evidence>
<gene>
    <name evidence="1" type="ORF">RFI_39070</name>
</gene>
<dbReference type="Proteomes" id="UP000023152">
    <property type="component" value="Unassembled WGS sequence"/>
</dbReference>
<dbReference type="EMBL" id="ASPP01046728">
    <property type="protein sequence ID" value="ETN98430.1"/>
    <property type="molecule type" value="Genomic_DNA"/>
</dbReference>
<dbReference type="OrthoDB" id="7608935at2759"/>